<reference evidence="3" key="1">
    <citation type="journal article" date="2019" name="Int. J. Syst. Evol. Microbiol.">
        <title>The Global Catalogue of Microorganisms (GCM) 10K type strain sequencing project: providing services to taxonomists for standard genome sequencing and annotation.</title>
        <authorList>
            <consortium name="The Broad Institute Genomics Platform"/>
            <consortium name="The Broad Institute Genome Sequencing Center for Infectious Disease"/>
            <person name="Wu L."/>
            <person name="Ma J."/>
        </authorList>
    </citation>
    <scope>NUCLEOTIDE SEQUENCE [LARGE SCALE GENOMIC DNA]</scope>
    <source>
        <strain evidence="3">JCM 32148</strain>
    </source>
</reference>
<dbReference type="SUPFAM" id="SSF51735">
    <property type="entry name" value="NAD(P)-binding Rossmann-fold domains"/>
    <property type="match status" value="1"/>
</dbReference>
<accession>A0ABW3A8U8</accession>
<comment type="caution">
    <text evidence="2">The sequence shown here is derived from an EMBL/GenBank/DDBJ whole genome shotgun (WGS) entry which is preliminary data.</text>
</comment>
<evidence type="ECO:0000259" key="1">
    <source>
        <dbReference type="Pfam" id="PF01370"/>
    </source>
</evidence>
<evidence type="ECO:0000313" key="3">
    <source>
        <dbReference type="Proteomes" id="UP001597053"/>
    </source>
</evidence>
<protein>
    <submittedName>
        <fullName evidence="2">NAD-dependent epimerase/dehydratase family protein</fullName>
    </submittedName>
</protein>
<organism evidence="2 3">
    <name type="scientific">Micromonospora azadirachtae</name>
    <dbReference type="NCBI Taxonomy" id="1970735"/>
    <lineage>
        <taxon>Bacteria</taxon>
        <taxon>Bacillati</taxon>
        <taxon>Actinomycetota</taxon>
        <taxon>Actinomycetes</taxon>
        <taxon>Micromonosporales</taxon>
        <taxon>Micromonosporaceae</taxon>
        <taxon>Micromonospora</taxon>
    </lineage>
</organism>
<evidence type="ECO:0000313" key="2">
    <source>
        <dbReference type="EMBL" id="MFD0786991.1"/>
    </source>
</evidence>
<feature type="non-terminal residue" evidence="2">
    <location>
        <position position="43"/>
    </location>
</feature>
<dbReference type="InterPro" id="IPR036291">
    <property type="entry name" value="NAD(P)-bd_dom_sf"/>
</dbReference>
<keyword evidence="3" id="KW-1185">Reference proteome</keyword>
<dbReference type="Pfam" id="PF01370">
    <property type="entry name" value="Epimerase"/>
    <property type="match status" value="1"/>
</dbReference>
<dbReference type="Gene3D" id="3.40.50.720">
    <property type="entry name" value="NAD(P)-binding Rossmann-like Domain"/>
    <property type="match status" value="1"/>
</dbReference>
<dbReference type="EMBL" id="JBHTHM010001696">
    <property type="protein sequence ID" value="MFD0786991.1"/>
    <property type="molecule type" value="Genomic_DNA"/>
</dbReference>
<proteinExistence type="predicted"/>
<name>A0ABW3A8U8_9ACTN</name>
<gene>
    <name evidence="2" type="ORF">ACFQZ8_24090</name>
</gene>
<dbReference type="Proteomes" id="UP001597053">
    <property type="component" value="Unassembled WGS sequence"/>
</dbReference>
<sequence>MRVLVTGAAGFIGSQVADLLADEGHEVVALDALLPQAHGAQPP</sequence>
<feature type="domain" description="NAD-dependent epimerase/dehydratase" evidence="1">
    <location>
        <begin position="3"/>
        <end position="35"/>
    </location>
</feature>
<dbReference type="InterPro" id="IPR001509">
    <property type="entry name" value="Epimerase_deHydtase"/>
</dbReference>